<feature type="domain" description="Auxiliary Activity family 9 catalytic" evidence="12">
    <location>
        <begin position="372"/>
        <end position="574"/>
    </location>
</feature>
<keyword evidence="4" id="KW-0560">Oxidoreductase</keyword>
<dbReference type="EC" id="1.14.99.56" evidence="10"/>
<dbReference type="STRING" id="205917.A0A4Y9YSA1"/>
<evidence type="ECO:0000313" key="13">
    <source>
        <dbReference type="EMBL" id="TFY63959.1"/>
    </source>
</evidence>
<comment type="domain">
    <text evidence="10">Has a modular structure: an endo-beta-1,4-glucanase catalytic module at the N-terminus, a linker rich in serines and threonines, and a C-terminal carbohydrate-binding module (CBM).</text>
</comment>
<dbReference type="GO" id="GO:0046872">
    <property type="term" value="F:metal ion binding"/>
    <property type="evidence" value="ECO:0007669"/>
    <property type="project" value="UniProtKB-KW"/>
</dbReference>
<evidence type="ECO:0000256" key="9">
    <source>
        <dbReference type="ARBA" id="ARBA00023326"/>
    </source>
</evidence>
<evidence type="ECO:0000256" key="5">
    <source>
        <dbReference type="ARBA" id="ARBA00023008"/>
    </source>
</evidence>
<dbReference type="Proteomes" id="UP000298327">
    <property type="component" value="Unassembled WGS sequence"/>
</dbReference>
<keyword evidence="14" id="KW-1185">Reference proteome</keyword>
<keyword evidence="1" id="KW-0479">Metal-binding</keyword>
<feature type="chain" id="PRO_5021388556" description="AA9 family lytic polysaccharide monooxygenase" evidence="11">
    <location>
        <begin position="20"/>
        <end position="588"/>
    </location>
</feature>
<dbReference type="GO" id="GO:0008810">
    <property type="term" value="F:cellulase activity"/>
    <property type="evidence" value="ECO:0007669"/>
    <property type="project" value="UniProtKB-UniRule"/>
</dbReference>
<comment type="subcellular location">
    <subcellularLocation>
        <location evidence="10">Secreted</location>
    </subcellularLocation>
</comment>
<feature type="signal peptide" evidence="11">
    <location>
        <begin position="1"/>
        <end position="19"/>
    </location>
</feature>
<name>A0A4Y9YSA1_9AGAM</name>
<sequence length="588" mass="63137">MVKLASLAAFIGLAASASAHTIFQELYVNGVDQGHINGIRVPDYDGPITDVTSNDLICNGGINPYHQPISKTVITVPAGAQVTTEWHHTLNGADPSDSADPIDPSHHGPVIAYLAQIPDATQSDVTGLKWFKIWEDGMNSDQSWGVDRLIASKGKVSFTIPSCIPAGQYLLRAEIIALHAAGSYPGAQFYMECAQLQITGGGNTSPATVSFPGAYKGSDPGVTINIYQHLNSYTVPGPAVFSCDGTLPPPQSTQPGTLIIDSHAHQHVHCAKPEFWCYRRSLRTVRRNRVSNALDGRAPYKSTPTLWMVKAGFTIAKTRAQDEGCFRISRFCGLLGNFWLRQHRLFCESFPGRVTWVYADRLPDSLFGLWLQSVGVNGVWQGQGVGVRVPSANGPITDLTSNNIICNTNFLQPVSSTIITVPAGAQVTAEFHHKSAGYTGPDPSDPIDPTNKGPLTAYLAEVPSATQSTVTGLKWFKIWEDGLIASSHQWGSDRLFINGGNATFTIPSCIKAGQYLLRVEDIALQDASSYPGAQFFMSCAQLEITGGGNASPATVSFPGAYTPTDPGIVTDIYSVEDYTVPGPAVFTC</sequence>
<keyword evidence="10" id="KW-0964">Secreted</keyword>
<dbReference type="Pfam" id="PF03443">
    <property type="entry name" value="AA9"/>
    <property type="match status" value="2"/>
</dbReference>
<dbReference type="CDD" id="cd21175">
    <property type="entry name" value="LPMO_AA9"/>
    <property type="match status" value="2"/>
</dbReference>
<accession>A0A4Y9YSA1</accession>
<dbReference type="GO" id="GO:0004497">
    <property type="term" value="F:monooxygenase activity"/>
    <property type="evidence" value="ECO:0007669"/>
    <property type="project" value="UniProtKB-KW"/>
</dbReference>
<dbReference type="PANTHER" id="PTHR33353:SF18">
    <property type="entry name" value="ENDOGLUCANASE II"/>
    <property type="match status" value="1"/>
</dbReference>
<evidence type="ECO:0000259" key="12">
    <source>
        <dbReference type="Pfam" id="PF03443"/>
    </source>
</evidence>
<keyword evidence="3 10" id="KW-0136">Cellulose degradation</keyword>
<evidence type="ECO:0000256" key="4">
    <source>
        <dbReference type="ARBA" id="ARBA00023002"/>
    </source>
</evidence>
<comment type="function">
    <text evidence="10">Lytic polysaccharide monooxygenase (LMPO) that depolymerizes crystalline and amorphous polysaccharides via the oxidation of scissile alpha- or beta-(1-4)-glycosidic bonds, yielding C1 and/or C4 oxidation products. Catalysis by LPMOs requires the reduction of the active-site copper from Cu(II) to Cu(I) by a reducing agent and H(2)O(2) or O(2) as a cosubstrate.</text>
</comment>
<keyword evidence="5" id="KW-0186">Copper</keyword>
<evidence type="ECO:0000256" key="8">
    <source>
        <dbReference type="ARBA" id="ARBA00023277"/>
    </source>
</evidence>
<proteinExistence type="predicted"/>
<evidence type="ECO:0000256" key="10">
    <source>
        <dbReference type="RuleBase" id="RU368122"/>
    </source>
</evidence>
<evidence type="ECO:0000256" key="2">
    <source>
        <dbReference type="ARBA" id="ARBA00022729"/>
    </source>
</evidence>
<evidence type="ECO:0000313" key="14">
    <source>
        <dbReference type="Proteomes" id="UP000298327"/>
    </source>
</evidence>
<dbReference type="GO" id="GO:0030245">
    <property type="term" value="P:cellulose catabolic process"/>
    <property type="evidence" value="ECO:0007669"/>
    <property type="project" value="UniProtKB-UniRule"/>
</dbReference>
<reference evidence="13 14" key="1">
    <citation type="submission" date="2019-02" db="EMBL/GenBank/DDBJ databases">
        <title>Genome sequencing of the rare red list fungi Dentipellis fragilis.</title>
        <authorList>
            <person name="Buettner E."/>
            <person name="Kellner H."/>
        </authorList>
    </citation>
    <scope>NUCLEOTIDE SEQUENCE [LARGE SCALE GENOMIC DNA]</scope>
    <source>
        <strain evidence="13 14">DSM 105465</strain>
    </source>
</reference>
<organism evidence="13 14">
    <name type="scientific">Dentipellis fragilis</name>
    <dbReference type="NCBI Taxonomy" id="205917"/>
    <lineage>
        <taxon>Eukaryota</taxon>
        <taxon>Fungi</taxon>
        <taxon>Dikarya</taxon>
        <taxon>Basidiomycota</taxon>
        <taxon>Agaricomycotina</taxon>
        <taxon>Agaricomycetes</taxon>
        <taxon>Russulales</taxon>
        <taxon>Hericiaceae</taxon>
        <taxon>Dentipellis</taxon>
    </lineage>
</organism>
<keyword evidence="9 10" id="KW-0624">Polysaccharide degradation</keyword>
<dbReference type="InterPro" id="IPR049892">
    <property type="entry name" value="AA9"/>
</dbReference>
<keyword evidence="8 10" id="KW-0119">Carbohydrate metabolism</keyword>
<evidence type="ECO:0000256" key="3">
    <source>
        <dbReference type="ARBA" id="ARBA00023001"/>
    </source>
</evidence>
<protein>
    <recommendedName>
        <fullName evidence="10">AA9 family lytic polysaccharide monooxygenase</fullName>
        <ecNumber evidence="10">1.14.99.56</ecNumber>
    </recommendedName>
    <alternativeName>
        <fullName evidence="10">Endo-beta-1,4-glucanase</fullName>
    </alternativeName>
    <alternativeName>
        <fullName evidence="10">Glycosyl hydrolase 61 family protein</fullName>
    </alternativeName>
</protein>
<comment type="caution">
    <text evidence="13">The sequence shown here is derived from an EMBL/GenBank/DDBJ whole genome shotgun (WGS) entry which is preliminary data.</text>
</comment>
<dbReference type="AlphaFoldDB" id="A0A4Y9YSA1"/>
<dbReference type="GO" id="GO:0005576">
    <property type="term" value="C:extracellular region"/>
    <property type="evidence" value="ECO:0007669"/>
    <property type="project" value="UniProtKB-SubCell"/>
</dbReference>
<dbReference type="GO" id="GO:0030248">
    <property type="term" value="F:cellulose binding"/>
    <property type="evidence" value="ECO:0007669"/>
    <property type="project" value="UniProtKB-UniRule"/>
</dbReference>
<dbReference type="InterPro" id="IPR005103">
    <property type="entry name" value="AA9_LPMO"/>
</dbReference>
<evidence type="ECO:0000256" key="6">
    <source>
        <dbReference type="ARBA" id="ARBA00023033"/>
    </source>
</evidence>
<dbReference type="OrthoDB" id="2525337at2759"/>
<gene>
    <name evidence="13" type="ORF">EVG20_g6109</name>
</gene>
<comment type="catalytic activity">
    <reaction evidence="10">
        <text>[(1-&gt;4)-beta-D-glucosyl]n+m + reduced acceptor + O2 = 4-dehydro-beta-D-glucosyl-[(1-&gt;4)-beta-D-glucosyl]n-1 + [(1-&gt;4)-beta-D-glucosyl]m + acceptor + H2O.</text>
        <dbReference type="EC" id="1.14.99.56"/>
    </reaction>
</comment>
<keyword evidence="2 11" id="KW-0732">Signal</keyword>
<keyword evidence="6" id="KW-0503">Monooxygenase</keyword>
<dbReference type="PANTHER" id="PTHR33353">
    <property type="entry name" value="PUTATIVE (AFU_ORTHOLOGUE AFUA_1G12560)-RELATED"/>
    <property type="match status" value="1"/>
</dbReference>
<evidence type="ECO:0000256" key="1">
    <source>
        <dbReference type="ARBA" id="ARBA00022723"/>
    </source>
</evidence>
<keyword evidence="7 10" id="KW-1015">Disulfide bond</keyword>
<evidence type="ECO:0000256" key="11">
    <source>
        <dbReference type="SAM" id="SignalP"/>
    </source>
</evidence>
<feature type="domain" description="Auxiliary Activity family 9 catalytic" evidence="12">
    <location>
        <begin position="20"/>
        <end position="231"/>
    </location>
</feature>
<evidence type="ECO:0000256" key="7">
    <source>
        <dbReference type="ARBA" id="ARBA00023157"/>
    </source>
</evidence>
<dbReference type="Gene3D" id="2.70.50.70">
    <property type="match status" value="2"/>
</dbReference>
<dbReference type="EMBL" id="SEOQ01000391">
    <property type="protein sequence ID" value="TFY63959.1"/>
    <property type="molecule type" value="Genomic_DNA"/>
</dbReference>